<protein>
    <submittedName>
        <fullName evidence="2">Uncharacterized protein</fullName>
    </submittedName>
</protein>
<gene>
    <name evidence="2" type="ORF">X975_21198</name>
</gene>
<evidence type="ECO:0000313" key="2">
    <source>
        <dbReference type="EMBL" id="KFM61047.1"/>
    </source>
</evidence>
<keyword evidence="3" id="KW-1185">Reference proteome</keyword>
<keyword evidence="1" id="KW-1133">Transmembrane helix</keyword>
<organism evidence="2 3">
    <name type="scientific">Stegodyphus mimosarum</name>
    <name type="common">African social velvet spider</name>
    <dbReference type="NCBI Taxonomy" id="407821"/>
    <lineage>
        <taxon>Eukaryota</taxon>
        <taxon>Metazoa</taxon>
        <taxon>Ecdysozoa</taxon>
        <taxon>Arthropoda</taxon>
        <taxon>Chelicerata</taxon>
        <taxon>Arachnida</taxon>
        <taxon>Araneae</taxon>
        <taxon>Araneomorphae</taxon>
        <taxon>Entelegynae</taxon>
        <taxon>Eresoidea</taxon>
        <taxon>Eresidae</taxon>
        <taxon>Stegodyphus</taxon>
    </lineage>
</organism>
<feature type="transmembrane region" description="Helical" evidence="1">
    <location>
        <begin position="20"/>
        <end position="40"/>
    </location>
</feature>
<name>A0A087T7F8_STEMI</name>
<feature type="non-terminal residue" evidence="2">
    <location>
        <position position="43"/>
    </location>
</feature>
<evidence type="ECO:0000256" key="1">
    <source>
        <dbReference type="SAM" id="Phobius"/>
    </source>
</evidence>
<keyword evidence="1" id="KW-0812">Transmembrane</keyword>
<dbReference type="EMBL" id="KK113789">
    <property type="protein sequence ID" value="KFM61047.1"/>
    <property type="molecule type" value="Genomic_DNA"/>
</dbReference>
<sequence>MVLVFYSIFVQNFKEATSLIFTLHNANCYLLLSMSVFYILTGY</sequence>
<keyword evidence="1" id="KW-0472">Membrane</keyword>
<reference evidence="2 3" key="1">
    <citation type="submission" date="2013-11" db="EMBL/GenBank/DDBJ databases">
        <title>Genome sequencing of Stegodyphus mimosarum.</title>
        <authorList>
            <person name="Bechsgaard J."/>
        </authorList>
    </citation>
    <scope>NUCLEOTIDE SEQUENCE [LARGE SCALE GENOMIC DNA]</scope>
</reference>
<dbReference type="AlphaFoldDB" id="A0A087T7F8"/>
<accession>A0A087T7F8</accession>
<proteinExistence type="predicted"/>
<dbReference type="Proteomes" id="UP000054359">
    <property type="component" value="Unassembled WGS sequence"/>
</dbReference>
<evidence type="ECO:0000313" key="3">
    <source>
        <dbReference type="Proteomes" id="UP000054359"/>
    </source>
</evidence>